<dbReference type="PROSITE" id="PS00758">
    <property type="entry name" value="ARGE_DAPE_CPG2_1"/>
    <property type="match status" value="1"/>
</dbReference>
<evidence type="ECO:0000256" key="10">
    <source>
        <dbReference type="PIRSR" id="PIRSR037215-1"/>
    </source>
</evidence>
<dbReference type="AlphaFoldDB" id="A0A3E3K2R8"/>
<keyword evidence="4" id="KW-0645">Protease</keyword>
<sequence length="407" mass="45467">MKPIVERFFRYVGIDTQSTWEAETVPASSNEFVLGQMLVDELKALGIENAWMDDKSYVFAKIPSNQDHPVPPVAFFAHLDTAPDESGANVNPRIIENWDGTDIVLNEDKQIILSKEEFPSLQNSIGKDLIVTDGNSLLGADDKAGVAEIMDAAEYLCTHPEFPHGDVLICFTPDEEIGNSTEYIPIENIPAKYGYTMDGGELGEINFETFNAATAIVTIHGAAIHPGEARGKMKNAILLANDFINHLPWRESPVNTDGYEGFYHVTDINGTVDRAQLTIALRDFTDEGYARRKQRVQEIADHLNQYYGENTFCVEVDDYYFNMGKEVEKYPEVKDYALKAMEMAEVTPVILPIRGGTDGSSISFMGIPCPNIFMGSANSHSIYEYCTIQSMEKASEIIRNIIWLFAR</sequence>
<evidence type="ECO:0000256" key="2">
    <source>
        <dbReference type="ARBA" id="ARBA00009692"/>
    </source>
</evidence>
<dbReference type="OrthoDB" id="9804934at2"/>
<accession>A0A3E3K2R8</accession>
<feature type="binding site" evidence="11">
    <location>
        <position position="141"/>
    </location>
    <ligand>
        <name>Zn(2+)</name>
        <dbReference type="ChEBI" id="CHEBI:29105"/>
        <label>1</label>
    </ligand>
</feature>
<dbReference type="EC" id="3.4.11.4" evidence="9"/>
<evidence type="ECO:0000256" key="6">
    <source>
        <dbReference type="ARBA" id="ARBA00022801"/>
    </source>
</evidence>
<reference evidence="13 14" key="1">
    <citation type="submission" date="2018-08" db="EMBL/GenBank/DDBJ databases">
        <title>A genome reference for cultivated species of the human gut microbiota.</title>
        <authorList>
            <person name="Zou Y."/>
            <person name="Xue W."/>
            <person name="Luo G."/>
        </authorList>
    </citation>
    <scope>NUCLEOTIDE SEQUENCE [LARGE SCALE GENOMIC DNA]</scope>
    <source>
        <strain evidence="13 14">AF37-2AT</strain>
    </source>
</reference>
<keyword evidence="6 13" id="KW-0378">Hydrolase</keyword>
<dbReference type="RefSeq" id="WP_117493444.1">
    <property type="nucleotide sequence ID" value="NZ_BAABYU010000001.1"/>
</dbReference>
<dbReference type="CDD" id="cd03892">
    <property type="entry name" value="M20_peptT"/>
    <property type="match status" value="1"/>
</dbReference>
<organism evidence="13 14">
    <name type="scientific">Sellimonas intestinalis</name>
    <dbReference type="NCBI Taxonomy" id="1653434"/>
    <lineage>
        <taxon>Bacteria</taxon>
        <taxon>Bacillati</taxon>
        <taxon>Bacillota</taxon>
        <taxon>Clostridia</taxon>
        <taxon>Lachnospirales</taxon>
        <taxon>Lachnospiraceae</taxon>
        <taxon>Sellimonas</taxon>
    </lineage>
</organism>
<dbReference type="PIRSF" id="PIRSF037215">
    <property type="entry name" value="Peptidase_M20B"/>
    <property type="match status" value="1"/>
</dbReference>
<feature type="active site" description="Proton acceptor" evidence="10">
    <location>
        <position position="175"/>
    </location>
</feature>
<protein>
    <recommendedName>
        <fullName evidence="9">Peptidase T</fullName>
        <ecNumber evidence="9">3.4.11.4</ecNumber>
    </recommendedName>
</protein>
<dbReference type="PANTHER" id="PTHR42994">
    <property type="entry name" value="PEPTIDASE T"/>
    <property type="match status" value="1"/>
</dbReference>
<comment type="catalytic activity">
    <reaction evidence="1">
        <text>Release of the N-terminal residue from a tripeptide.</text>
        <dbReference type="EC" id="3.4.11.4"/>
    </reaction>
</comment>
<evidence type="ECO:0000313" key="14">
    <source>
        <dbReference type="Proteomes" id="UP000261080"/>
    </source>
</evidence>
<keyword evidence="8" id="KW-0482">Metalloprotease</keyword>
<feature type="domain" description="Peptidase M20 dimerisation" evidence="12">
    <location>
        <begin position="208"/>
        <end position="309"/>
    </location>
</feature>
<evidence type="ECO:0000313" key="13">
    <source>
        <dbReference type="EMBL" id="RGE87774.1"/>
    </source>
</evidence>
<evidence type="ECO:0000256" key="4">
    <source>
        <dbReference type="ARBA" id="ARBA00022670"/>
    </source>
</evidence>
<dbReference type="GO" id="GO:0006508">
    <property type="term" value="P:proteolysis"/>
    <property type="evidence" value="ECO:0007669"/>
    <property type="project" value="UniProtKB-UniRule"/>
</dbReference>
<dbReference type="Pfam" id="PF01546">
    <property type="entry name" value="Peptidase_M20"/>
    <property type="match status" value="1"/>
</dbReference>
<evidence type="ECO:0000256" key="3">
    <source>
        <dbReference type="ARBA" id="ARBA00022438"/>
    </source>
</evidence>
<proteinExistence type="inferred from homology"/>
<gene>
    <name evidence="13" type="primary">pepT</name>
    <name evidence="13" type="ORF">DW016_06545</name>
</gene>
<evidence type="ECO:0000256" key="11">
    <source>
        <dbReference type="PIRSR" id="PIRSR037215-2"/>
    </source>
</evidence>
<dbReference type="GO" id="GO:0045148">
    <property type="term" value="F:tripeptide aminopeptidase activity"/>
    <property type="evidence" value="ECO:0007669"/>
    <property type="project" value="UniProtKB-UniRule"/>
</dbReference>
<evidence type="ECO:0000256" key="1">
    <source>
        <dbReference type="ARBA" id="ARBA00000870"/>
    </source>
</evidence>
<dbReference type="Pfam" id="PF07687">
    <property type="entry name" value="M20_dimer"/>
    <property type="match status" value="1"/>
</dbReference>
<dbReference type="NCBIfam" id="NF003976">
    <property type="entry name" value="PRK05469.1"/>
    <property type="match status" value="1"/>
</dbReference>
<dbReference type="PANTHER" id="PTHR42994:SF1">
    <property type="entry name" value="PEPTIDASE T"/>
    <property type="match status" value="1"/>
</dbReference>
<dbReference type="NCBIfam" id="NF009920">
    <property type="entry name" value="PRK13381.1"/>
    <property type="match status" value="1"/>
</dbReference>
<name>A0A3E3K2R8_9FIRM</name>
<dbReference type="EMBL" id="QVLX01000003">
    <property type="protein sequence ID" value="RGE87774.1"/>
    <property type="molecule type" value="Genomic_DNA"/>
</dbReference>
<dbReference type="Gene3D" id="3.40.630.10">
    <property type="entry name" value="Zn peptidases"/>
    <property type="match status" value="1"/>
</dbReference>
<feature type="binding site" evidence="11">
    <location>
        <position position="78"/>
    </location>
    <ligand>
        <name>Zn(2+)</name>
        <dbReference type="ChEBI" id="CHEBI:29105"/>
        <label>1</label>
    </ligand>
</feature>
<dbReference type="InterPro" id="IPR036264">
    <property type="entry name" value="Bact_exopeptidase_dim_dom"/>
</dbReference>
<dbReference type="GO" id="GO:0008270">
    <property type="term" value="F:zinc ion binding"/>
    <property type="evidence" value="ECO:0007669"/>
    <property type="project" value="InterPro"/>
</dbReference>
<dbReference type="GO" id="GO:0006518">
    <property type="term" value="P:peptide metabolic process"/>
    <property type="evidence" value="ECO:0007669"/>
    <property type="project" value="InterPro"/>
</dbReference>
<feature type="binding site" evidence="11">
    <location>
        <position position="141"/>
    </location>
    <ligand>
        <name>Zn(2+)</name>
        <dbReference type="ChEBI" id="CHEBI:29105"/>
        <label>2</label>
    </ligand>
</feature>
<dbReference type="InterPro" id="IPR002933">
    <property type="entry name" value="Peptidase_M20"/>
</dbReference>
<keyword evidence="7 11" id="KW-0862">Zinc</keyword>
<comment type="caution">
    <text evidence="13">The sequence shown here is derived from an EMBL/GenBank/DDBJ whole genome shotgun (WGS) entry which is preliminary data.</text>
</comment>
<evidence type="ECO:0000256" key="5">
    <source>
        <dbReference type="ARBA" id="ARBA00022723"/>
    </source>
</evidence>
<evidence type="ECO:0000256" key="9">
    <source>
        <dbReference type="NCBIfam" id="TIGR01882"/>
    </source>
</evidence>
<dbReference type="InterPro" id="IPR010161">
    <property type="entry name" value="Peptidase_M20B"/>
</dbReference>
<dbReference type="InterPro" id="IPR001261">
    <property type="entry name" value="ArgE/DapE_CS"/>
</dbReference>
<comment type="cofactor">
    <cofactor evidence="11">
        <name>Zn(2+)</name>
        <dbReference type="ChEBI" id="CHEBI:29105"/>
    </cofactor>
    <text evidence="11">Binds 2 Zn(2+) ions per subunit.</text>
</comment>
<keyword evidence="14" id="KW-1185">Reference proteome</keyword>
<dbReference type="InterPro" id="IPR011650">
    <property type="entry name" value="Peptidase_M20_dimer"/>
</dbReference>
<dbReference type="SUPFAM" id="SSF55031">
    <property type="entry name" value="Bacterial exopeptidase dimerisation domain"/>
    <property type="match status" value="1"/>
</dbReference>
<evidence type="ECO:0000259" key="12">
    <source>
        <dbReference type="Pfam" id="PF07687"/>
    </source>
</evidence>
<dbReference type="SUPFAM" id="SSF53187">
    <property type="entry name" value="Zn-dependent exopeptidases"/>
    <property type="match status" value="1"/>
</dbReference>
<dbReference type="GO" id="GO:0008237">
    <property type="term" value="F:metallopeptidase activity"/>
    <property type="evidence" value="ECO:0007669"/>
    <property type="project" value="UniProtKB-KW"/>
</dbReference>
<feature type="binding site" evidence="11">
    <location>
        <position position="380"/>
    </location>
    <ligand>
        <name>Zn(2+)</name>
        <dbReference type="ChEBI" id="CHEBI:29105"/>
        <label>2</label>
    </ligand>
</feature>
<dbReference type="Gene3D" id="3.30.70.360">
    <property type="match status" value="1"/>
</dbReference>
<feature type="binding site" evidence="11">
    <location>
        <position position="176"/>
    </location>
    <ligand>
        <name>Zn(2+)</name>
        <dbReference type="ChEBI" id="CHEBI:29105"/>
        <label>2</label>
    </ligand>
</feature>
<keyword evidence="3 13" id="KW-0031">Aminopeptidase</keyword>
<evidence type="ECO:0000256" key="8">
    <source>
        <dbReference type="ARBA" id="ARBA00023049"/>
    </source>
</evidence>
<dbReference type="Proteomes" id="UP000261080">
    <property type="component" value="Unassembled WGS sequence"/>
</dbReference>
<dbReference type="PROSITE" id="PS00759">
    <property type="entry name" value="ARGE_DAPE_CPG2_2"/>
    <property type="match status" value="1"/>
</dbReference>
<dbReference type="NCBIfam" id="TIGR01882">
    <property type="entry name" value="peptidase-T"/>
    <property type="match status" value="1"/>
</dbReference>
<feature type="active site" evidence="10">
    <location>
        <position position="80"/>
    </location>
</feature>
<comment type="similarity">
    <text evidence="2">Belongs to the peptidase M20B family.</text>
</comment>
<keyword evidence="5 11" id="KW-0479">Metal-binding</keyword>
<feature type="binding site" evidence="11">
    <location>
        <position position="198"/>
    </location>
    <ligand>
        <name>Zn(2+)</name>
        <dbReference type="ChEBI" id="CHEBI:29105"/>
        <label>1</label>
    </ligand>
</feature>
<evidence type="ECO:0000256" key="7">
    <source>
        <dbReference type="ARBA" id="ARBA00022833"/>
    </source>
</evidence>